<evidence type="ECO:0000259" key="2">
    <source>
        <dbReference type="Pfam" id="PF10816"/>
    </source>
</evidence>
<name>A0A445MX66_9BACT</name>
<sequence length="244" mass="27025">MEKKISNQLLLWTVVWFAVLGIIIAFLGHMEMAHHQGIIAKYFASSSEQPGSASNKEYIYWVTLTVLLAVIGLLQFLTMARTLKRTIAEAAVKARPGKKQRPAAVQPTGQDKMISAMEEQARSLHLLSLLQREGRLVDFLQEDLRPYDDSQIGAAVRSIQESCQKALNEFITLNAVMEQEEGEEVTIPPGFDVNAVRLTGNVTGSPPFKGILQHRGWRVSKFSMPSLSAKQDPNIIAPAEVEIG</sequence>
<reference evidence="3" key="1">
    <citation type="submission" date="2018-01" db="EMBL/GenBank/DDBJ databases">
        <authorList>
            <person name="Regsiter A."/>
            <person name="William W."/>
        </authorList>
    </citation>
    <scope>NUCLEOTIDE SEQUENCE</scope>
    <source>
        <strain evidence="3">TRIP AH-1</strain>
    </source>
</reference>
<accession>A0A445MX66</accession>
<gene>
    <name evidence="3" type="ORF">PITCH_A2030221</name>
</gene>
<dbReference type="EMBL" id="OJIN01000117">
    <property type="protein sequence ID" value="SPD74077.1"/>
    <property type="molecule type" value="Genomic_DNA"/>
</dbReference>
<feature type="domain" description="DUF2760" evidence="2">
    <location>
        <begin position="120"/>
        <end position="242"/>
    </location>
</feature>
<protein>
    <recommendedName>
        <fullName evidence="2">DUF2760 domain-containing protein</fullName>
    </recommendedName>
</protein>
<organism evidence="3">
    <name type="scientific">uncultured Desulfobacterium sp</name>
    <dbReference type="NCBI Taxonomy" id="201089"/>
    <lineage>
        <taxon>Bacteria</taxon>
        <taxon>Pseudomonadati</taxon>
        <taxon>Thermodesulfobacteriota</taxon>
        <taxon>Desulfobacteria</taxon>
        <taxon>Desulfobacterales</taxon>
        <taxon>Desulfobacteriaceae</taxon>
        <taxon>Desulfobacterium</taxon>
        <taxon>environmental samples</taxon>
    </lineage>
</organism>
<dbReference type="Pfam" id="PF10816">
    <property type="entry name" value="DUF2760"/>
    <property type="match status" value="1"/>
</dbReference>
<feature type="transmembrane region" description="Helical" evidence="1">
    <location>
        <begin position="9"/>
        <end position="27"/>
    </location>
</feature>
<keyword evidence="1" id="KW-1133">Transmembrane helix</keyword>
<evidence type="ECO:0000256" key="1">
    <source>
        <dbReference type="SAM" id="Phobius"/>
    </source>
</evidence>
<keyword evidence="1" id="KW-0472">Membrane</keyword>
<dbReference type="InterPro" id="IPR021212">
    <property type="entry name" value="DUF2760"/>
</dbReference>
<dbReference type="AlphaFoldDB" id="A0A445MX66"/>
<feature type="transmembrane region" description="Helical" evidence="1">
    <location>
        <begin position="58"/>
        <end position="77"/>
    </location>
</feature>
<evidence type="ECO:0000313" key="3">
    <source>
        <dbReference type="EMBL" id="SPD74077.1"/>
    </source>
</evidence>
<proteinExistence type="predicted"/>
<keyword evidence="1" id="KW-0812">Transmembrane</keyword>